<organism evidence="8 9">
    <name type="scientific">Dethiobacter alkaliphilus AHT 1</name>
    <dbReference type="NCBI Taxonomy" id="555088"/>
    <lineage>
        <taxon>Bacteria</taxon>
        <taxon>Bacillati</taxon>
        <taxon>Bacillota</taxon>
        <taxon>Dethiobacteria</taxon>
        <taxon>Dethiobacterales</taxon>
        <taxon>Dethiobacteraceae</taxon>
        <taxon>Dethiobacter</taxon>
    </lineage>
</organism>
<evidence type="ECO:0000256" key="1">
    <source>
        <dbReference type="ARBA" id="ARBA00010618"/>
    </source>
</evidence>
<dbReference type="Pfam" id="PF00467">
    <property type="entry name" value="KOW"/>
    <property type="match status" value="1"/>
</dbReference>
<dbReference type="GO" id="GO:0019843">
    <property type="term" value="F:rRNA binding"/>
    <property type="evidence" value="ECO:0007669"/>
    <property type="project" value="UniProtKB-UniRule"/>
</dbReference>
<protein>
    <recommendedName>
        <fullName evidence="4 5">Large ribosomal subunit protein uL24</fullName>
    </recommendedName>
</protein>
<evidence type="ECO:0000259" key="7">
    <source>
        <dbReference type="SMART" id="SM00739"/>
    </source>
</evidence>
<sequence length="106" mass="11477">MAKLHVKKGDKVLVLSGKDKGKEGKVISALPAEGKVIVEGVNIVKKHTRAQQRVQAGIHEQEAPIYSDKVMVVCPSCKKASRIKKNVAADGSRNRACRKCGESLDK</sequence>
<dbReference type="AlphaFoldDB" id="C0GGA3"/>
<reference evidence="8 9" key="1">
    <citation type="submission" date="2009-02" db="EMBL/GenBank/DDBJ databases">
        <title>Sequencing of the draft genome and assembly of Dethiobacter alkaliphilus AHT 1.</title>
        <authorList>
            <consortium name="US DOE Joint Genome Institute (JGI-PGF)"/>
            <person name="Lucas S."/>
            <person name="Copeland A."/>
            <person name="Lapidus A."/>
            <person name="Glavina del Rio T."/>
            <person name="Dalin E."/>
            <person name="Tice H."/>
            <person name="Bruce D."/>
            <person name="Goodwin L."/>
            <person name="Pitluck S."/>
            <person name="Larimer F."/>
            <person name="Land M.L."/>
            <person name="Hauser L."/>
            <person name="Muyzer G."/>
        </authorList>
    </citation>
    <scope>NUCLEOTIDE SEQUENCE [LARGE SCALE GENOMIC DNA]</scope>
    <source>
        <strain evidence="8 9">AHT 1</strain>
    </source>
</reference>
<name>C0GGA3_DETAL</name>
<dbReference type="GO" id="GO:0005840">
    <property type="term" value="C:ribosome"/>
    <property type="evidence" value="ECO:0007669"/>
    <property type="project" value="UniProtKB-KW"/>
</dbReference>
<dbReference type="NCBIfam" id="TIGR01079">
    <property type="entry name" value="rplX_bact"/>
    <property type="match status" value="1"/>
</dbReference>
<gene>
    <name evidence="5" type="primary">rplX</name>
    <name evidence="8" type="ORF">DealDRAFT_1512</name>
</gene>
<accession>C0GGA3</accession>
<dbReference type="eggNOG" id="COG0198">
    <property type="taxonomic scope" value="Bacteria"/>
</dbReference>
<dbReference type="InterPro" id="IPR008991">
    <property type="entry name" value="Translation_prot_SH3-like_sf"/>
</dbReference>
<keyword evidence="3 5" id="KW-0687">Ribonucleoprotein</keyword>
<keyword evidence="5" id="KW-0694">RNA-binding</keyword>
<proteinExistence type="inferred from homology"/>
<keyword evidence="2 5" id="KW-0689">Ribosomal protein</keyword>
<feature type="domain" description="KOW" evidence="7">
    <location>
        <begin position="5"/>
        <end position="32"/>
    </location>
</feature>
<dbReference type="STRING" id="555088.DealDRAFT_1512"/>
<dbReference type="InterPro" id="IPR003256">
    <property type="entry name" value="Ribosomal_uL24"/>
</dbReference>
<dbReference type="InterPro" id="IPR005825">
    <property type="entry name" value="Ribosomal_uL24_CS"/>
</dbReference>
<evidence type="ECO:0000313" key="9">
    <source>
        <dbReference type="Proteomes" id="UP000006443"/>
    </source>
</evidence>
<evidence type="ECO:0000256" key="3">
    <source>
        <dbReference type="ARBA" id="ARBA00023274"/>
    </source>
</evidence>
<evidence type="ECO:0000256" key="6">
    <source>
        <dbReference type="RuleBase" id="RU003477"/>
    </source>
</evidence>
<dbReference type="InterPro" id="IPR057264">
    <property type="entry name" value="Ribosomal_uL24_C"/>
</dbReference>
<dbReference type="SMART" id="SM00739">
    <property type="entry name" value="KOW"/>
    <property type="match status" value="1"/>
</dbReference>
<dbReference type="GO" id="GO:0006412">
    <property type="term" value="P:translation"/>
    <property type="evidence" value="ECO:0007669"/>
    <property type="project" value="UniProtKB-UniRule"/>
</dbReference>
<dbReference type="CDD" id="cd06089">
    <property type="entry name" value="KOW_RPL26"/>
    <property type="match status" value="1"/>
</dbReference>
<dbReference type="InterPro" id="IPR041988">
    <property type="entry name" value="Ribosomal_uL24_KOW"/>
</dbReference>
<dbReference type="PROSITE" id="PS01108">
    <property type="entry name" value="RIBOSOMAL_L24"/>
    <property type="match status" value="1"/>
</dbReference>
<dbReference type="EMBL" id="ACJM01000006">
    <property type="protein sequence ID" value="EEG77792.1"/>
    <property type="molecule type" value="Genomic_DNA"/>
</dbReference>
<dbReference type="InterPro" id="IPR005824">
    <property type="entry name" value="KOW"/>
</dbReference>
<dbReference type="GO" id="GO:1990904">
    <property type="term" value="C:ribonucleoprotein complex"/>
    <property type="evidence" value="ECO:0007669"/>
    <property type="project" value="UniProtKB-KW"/>
</dbReference>
<dbReference type="Proteomes" id="UP000006443">
    <property type="component" value="Unassembled WGS sequence"/>
</dbReference>
<evidence type="ECO:0000256" key="5">
    <source>
        <dbReference type="HAMAP-Rule" id="MF_01326"/>
    </source>
</evidence>
<comment type="similarity">
    <text evidence="1 5 6">Belongs to the universal ribosomal protein uL24 family.</text>
</comment>
<dbReference type="SUPFAM" id="SSF50104">
    <property type="entry name" value="Translation proteins SH3-like domain"/>
    <property type="match status" value="1"/>
</dbReference>
<evidence type="ECO:0000256" key="2">
    <source>
        <dbReference type="ARBA" id="ARBA00022980"/>
    </source>
</evidence>
<dbReference type="InterPro" id="IPR014722">
    <property type="entry name" value="Rib_uL2_dom2"/>
</dbReference>
<comment type="subunit">
    <text evidence="5">Part of the 50S ribosomal subunit.</text>
</comment>
<dbReference type="GO" id="GO:0003735">
    <property type="term" value="F:structural constituent of ribosome"/>
    <property type="evidence" value="ECO:0007669"/>
    <property type="project" value="InterPro"/>
</dbReference>
<dbReference type="HAMAP" id="MF_01326_B">
    <property type="entry name" value="Ribosomal_uL24_B"/>
    <property type="match status" value="1"/>
</dbReference>
<dbReference type="Pfam" id="PF17136">
    <property type="entry name" value="ribosomal_L24"/>
    <property type="match status" value="1"/>
</dbReference>
<dbReference type="PANTHER" id="PTHR12903">
    <property type="entry name" value="MITOCHONDRIAL RIBOSOMAL PROTEIN L24"/>
    <property type="match status" value="1"/>
</dbReference>
<keyword evidence="5" id="KW-0699">rRNA-binding</keyword>
<evidence type="ECO:0000256" key="4">
    <source>
        <dbReference type="ARBA" id="ARBA00035206"/>
    </source>
</evidence>
<dbReference type="Gene3D" id="2.30.30.30">
    <property type="match status" value="1"/>
</dbReference>
<keyword evidence="9" id="KW-1185">Reference proteome</keyword>
<comment type="caution">
    <text evidence="8">The sequence shown here is derived from an EMBL/GenBank/DDBJ whole genome shotgun (WGS) entry which is preliminary data.</text>
</comment>
<evidence type="ECO:0000313" key="8">
    <source>
        <dbReference type="EMBL" id="EEG77792.1"/>
    </source>
</evidence>
<comment type="function">
    <text evidence="5">One of the proteins that surrounds the polypeptide exit tunnel on the outside of the subunit.</text>
</comment>
<comment type="function">
    <text evidence="5">One of two assembly initiator proteins, it binds directly to the 5'-end of the 23S rRNA, where it nucleates assembly of the 50S subunit.</text>
</comment>